<dbReference type="Proteomes" id="UP000245771">
    <property type="component" value="Unassembled WGS sequence"/>
</dbReference>
<feature type="compositionally biased region" description="Basic and acidic residues" evidence="10">
    <location>
        <begin position="1129"/>
        <end position="1139"/>
    </location>
</feature>
<evidence type="ECO:0000256" key="1">
    <source>
        <dbReference type="ARBA" id="ARBA00009903"/>
    </source>
</evidence>
<dbReference type="OrthoDB" id="432483at2759"/>
<dbReference type="PROSITE" id="PS50011">
    <property type="entry name" value="PROTEIN_KINASE_DOM"/>
    <property type="match status" value="1"/>
</dbReference>
<feature type="compositionally biased region" description="Basic and acidic residues" evidence="10">
    <location>
        <begin position="1470"/>
        <end position="1481"/>
    </location>
</feature>
<evidence type="ECO:0000256" key="3">
    <source>
        <dbReference type="ARBA" id="ARBA00022527"/>
    </source>
</evidence>
<dbReference type="PROSITE" id="PS00108">
    <property type="entry name" value="PROTEIN_KINASE_ST"/>
    <property type="match status" value="1"/>
</dbReference>
<evidence type="ECO:0000256" key="9">
    <source>
        <dbReference type="ARBA" id="ARBA00048679"/>
    </source>
</evidence>
<evidence type="ECO:0000259" key="12">
    <source>
        <dbReference type="PROSITE" id="PS51285"/>
    </source>
</evidence>
<feature type="compositionally biased region" description="Polar residues" evidence="10">
    <location>
        <begin position="256"/>
        <end position="265"/>
    </location>
</feature>
<dbReference type="SUPFAM" id="SSF56112">
    <property type="entry name" value="Protein kinase-like (PK-like)"/>
    <property type="match status" value="1"/>
</dbReference>
<keyword evidence="7" id="KW-0067">ATP-binding</keyword>
<evidence type="ECO:0000256" key="2">
    <source>
        <dbReference type="ARBA" id="ARBA00012513"/>
    </source>
</evidence>
<feature type="compositionally biased region" description="Low complexity" evidence="10">
    <location>
        <begin position="108"/>
        <end position="132"/>
    </location>
</feature>
<evidence type="ECO:0000313" key="13">
    <source>
        <dbReference type="EMBL" id="PWN33370.1"/>
    </source>
</evidence>
<dbReference type="PROSITE" id="PS51285">
    <property type="entry name" value="AGC_KINASE_CTER"/>
    <property type="match status" value="1"/>
</dbReference>
<feature type="region of interest" description="Disordered" evidence="10">
    <location>
        <begin position="1"/>
        <end position="205"/>
    </location>
</feature>
<dbReference type="GeneID" id="37023579"/>
<feature type="compositionally biased region" description="Low complexity" evidence="10">
    <location>
        <begin position="751"/>
        <end position="776"/>
    </location>
</feature>
<feature type="compositionally biased region" description="Low complexity" evidence="10">
    <location>
        <begin position="318"/>
        <end position="330"/>
    </location>
</feature>
<feature type="domain" description="AGC-kinase C-terminal" evidence="12">
    <location>
        <begin position="693"/>
        <end position="806"/>
    </location>
</feature>
<evidence type="ECO:0000256" key="8">
    <source>
        <dbReference type="ARBA" id="ARBA00047899"/>
    </source>
</evidence>
<evidence type="ECO:0000256" key="4">
    <source>
        <dbReference type="ARBA" id="ARBA00022679"/>
    </source>
</evidence>
<dbReference type="FunFam" id="1.10.510.10:FF:000121">
    <property type="entry name" value="Serine/threonine-protein kinase nrc-2"/>
    <property type="match status" value="1"/>
</dbReference>
<dbReference type="Pfam" id="PF00069">
    <property type="entry name" value="Pkinase"/>
    <property type="match status" value="1"/>
</dbReference>
<feature type="compositionally biased region" description="Basic residues" evidence="10">
    <location>
        <begin position="1285"/>
        <end position="1295"/>
    </location>
</feature>
<comment type="similarity">
    <text evidence="1">Belongs to the protein kinase superfamily. AGC Ser/Thr protein kinase family.</text>
</comment>
<evidence type="ECO:0000256" key="5">
    <source>
        <dbReference type="ARBA" id="ARBA00022741"/>
    </source>
</evidence>
<feature type="compositionally biased region" description="Polar residues" evidence="10">
    <location>
        <begin position="58"/>
        <end position="79"/>
    </location>
</feature>
<dbReference type="InParanoid" id="A0A316V790"/>
<dbReference type="STRING" id="1280837.A0A316V790"/>
<protein>
    <recommendedName>
        <fullName evidence="2">non-specific serine/threonine protein kinase</fullName>
        <ecNumber evidence="2">2.7.11.1</ecNumber>
    </recommendedName>
</protein>
<feature type="region of interest" description="Disordered" evidence="10">
    <location>
        <begin position="1074"/>
        <end position="1105"/>
    </location>
</feature>
<evidence type="ECO:0000256" key="6">
    <source>
        <dbReference type="ARBA" id="ARBA00022777"/>
    </source>
</evidence>
<feature type="compositionally biased region" description="Polar residues" evidence="10">
    <location>
        <begin position="1"/>
        <end position="18"/>
    </location>
</feature>
<evidence type="ECO:0000259" key="11">
    <source>
        <dbReference type="PROSITE" id="PS50011"/>
    </source>
</evidence>
<evidence type="ECO:0000256" key="10">
    <source>
        <dbReference type="SAM" id="MobiDB-lite"/>
    </source>
</evidence>
<organism evidence="13 14">
    <name type="scientific">Meira miltonrushii</name>
    <dbReference type="NCBI Taxonomy" id="1280837"/>
    <lineage>
        <taxon>Eukaryota</taxon>
        <taxon>Fungi</taxon>
        <taxon>Dikarya</taxon>
        <taxon>Basidiomycota</taxon>
        <taxon>Ustilaginomycotina</taxon>
        <taxon>Exobasidiomycetes</taxon>
        <taxon>Exobasidiales</taxon>
        <taxon>Brachybasidiaceae</taxon>
        <taxon>Meira</taxon>
    </lineage>
</organism>
<dbReference type="InterPro" id="IPR000961">
    <property type="entry name" value="AGC-kinase_C"/>
</dbReference>
<dbReference type="CDD" id="cd05574">
    <property type="entry name" value="STKc_phototropin_like"/>
    <property type="match status" value="1"/>
</dbReference>
<feature type="compositionally biased region" description="Polar residues" evidence="10">
    <location>
        <begin position="133"/>
        <end position="142"/>
    </location>
</feature>
<feature type="compositionally biased region" description="Low complexity" evidence="10">
    <location>
        <begin position="1007"/>
        <end position="1023"/>
    </location>
</feature>
<evidence type="ECO:0000256" key="7">
    <source>
        <dbReference type="ARBA" id="ARBA00022840"/>
    </source>
</evidence>
<dbReference type="InterPro" id="IPR000719">
    <property type="entry name" value="Prot_kinase_dom"/>
</dbReference>
<comment type="catalytic activity">
    <reaction evidence="8">
        <text>L-threonyl-[protein] + ATP = O-phospho-L-threonyl-[protein] + ADP + H(+)</text>
        <dbReference type="Rhea" id="RHEA:46608"/>
        <dbReference type="Rhea" id="RHEA-COMP:11060"/>
        <dbReference type="Rhea" id="RHEA-COMP:11605"/>
        <dbReference type="ChEBI" id="CHEBI:15378"/>
        <dbReference type="ChEBI" id="CHEBI:30013"/>
        <dbReference type="ChEBI" id="CHEBI:30616"/>
        <dbReference type="ChEBI" id="CHEBI:61977"/>
        <dbReference type="ChEBI" id="CHEBI:456216"/>
        <dbReference type="EC" id="2.7.11.1"/>
    </reaction>
</comment>
<feature type="region of interest" description="Disordered" evidence="10">
    <location>
        <begin position="1445"/>
        <end position="1481"/>
    </location>
</feature>
<dbReference type="EMBL" id="KZ819604">
    <property type="protein sequence ID" value="PWN33370.1"/>
    <property type="molecule type" value="Genomic_DNA"/>
</dbReference>
<feature type="domain" description="Protein kinase" evidence="11">
    <location>
        <begin position="407"/>
        <end position="692"/>
    </location>
</feature>
<feature type="compositionally biased region" description="Basic and acidic residues" evidence="10">
    <location>
        <begin position="1024"/>
        <end position="1036"/>
    </location>
</feature>
<dbReference type="RefSeq" id="XP_025353672.1">
    <property type="nucleotide sequence ID" value="XM_025501798.1"/>
</dbReference>
<feature type="region of interest" description="Disordered" evidence="10">
    <location>
        <begin position="1260"/>
        <end position="1330"/>
    </location>
</feature>
<feature type="compositionally biased region" description="Basic and acidic residues" evidence="10">
    <location>
        <begin position="338"/>
        <end position="352"/>
    </location>
</feature>
<dbReference type="Gene3D" id="1.10.510.10">
    <property type="entry name" value="Transferase(Phosphotransferase) domain 1"/>
    <property type="match status" value="1"/>
</dbReference>
<sequence>MSTPPSTHTPTFGNNNQDKTPRDYIGNGIHAYSSSPMNGIHPEHGVDRSPNDYVANGFNGSSNHAQGGLYSSSSSAHTNNGKDKKWKQMFKFGSIGKKMGHNGEPIGSPSSHASQSRQASQQSNFSNSTSKQASPVFSSSSFKPLPGSTVVADPGSFSNDSVSSDGVDHALGNGSKAYLQGADGRRVPSGQSKLQPSVEVIGGGTDQAPQLALPLSANESSSGFSKKLLRRVSSAPNYNDLIDPALREERADQKQDQYTTSSALTTPMHEDRKANGSSSKSGLPLTPDGLDPFFPGSPVRMDSNARSFSSKDFEKAAKSSGKTTPKSKSGILFPGSKKKNESVKSQLGDRRPPLLSTPSSAINLAALQSTESKTPDGGLTPPRTTFRRTYSSNSIKVREVEVGPNSFTKIKMLGKGDVGKVYLVREKKSDKLFAMKVLSKKEMIKRNKIKRVMAEQEILSTSNHPFIVTLYHSFQSDDYLYLCMEYCMGGEFFRALQTRPGKCLPEEHARFYAAEVIAALEYLHLMGFIYRDLKPENILLHQSGHVMLSDFDLSARATQRGGAPAVIRQVSPNSAPLVDTRSCIADLRTNSFVGTEEYIAPEVIKGCGHTSAVDWWTLGILIYEMIFATTPFKGSSRNQTFSNVLRNEVQFPEGIPISSFGKSLIRKLLIKEEAKRLGSQSGASEVKQHKWFGPISWGLLRNLTPPIVPASSNGLDAVNFRNVRESRSLNLDSQSISQNGKSTKERSANRSANNGAGSTTTGSNTPQGEFKATAGKKGAKEEEGDAVDNPFSGFNSITLHHGEESTTSTKMKFGIFALITSVMLFRINFISGASSGSEGRNELNYDDFSWFTEEHSLVTPEEMRLPSMMHHVPAPTQEETAPFHREHRKIDDADRKDRSHEVMKEQLKRARATGIGSLFKKKKPRTYSTSDRAIQLRQERQRIFEDPATAVAYLDGRKAKEKIRRAAWTPEKRAAHNARARKISEARREWLRLPGNEVELTDDEQVALSQSDLPSASSPASAQLHRESEKTKEKVRMRTTKRRRSPAYYNAALQQTVGEINKANERLLEARKSGKGSLLQAKKYSQTEKAVQAKRKRDDRAEKGGIEHEKYLRYRREQEKARRHALSPEQREFENAKQRIREQKRRDWLKLPGNEAEREAKMMKDRANFHLICPASDNQVNVRDYNFDDFSWFTDNDYIVSPEHLQLPKEPSSPKVQRQIIVNTKAKVKQGPKKRRSPEYYSAILERTKGELEKVNKDLEHARKTGKGSLRMPKSSFMTTEGIKAKQRRDSRAKKGGKEYEEFKEMRRQKEKARRDARTPEEKAIENAKQRLREENRKRWLNLPGNEAELEAKKLKQLHCSVVSTAGDDHLNVRDFNLNETPRLYDDEQALLTESSTAKAHSQRGSGKAIQKVQRDIKRRRSPQYYTAVLEQMEEKMKDVNEKLGESRKTGKGSLIKTKQLKQTYSAVKSKKERDERIKKGGKELEDYRKLRRDKAKAKRAARTPEQIEIERAKQRLREQNRRNWHKLPGNEAEREASLLKNRYNFKRYYAKTRTTK</sequence>
<name>A0A316V790_9BASI</name>
<feature type="compositionally biased region" description="Polar residues" evidence="10">
    <location>
        <begin position="731"/>
        <end position="741"/>
    </location>
</feature>
<dbReference type="InterPro" id="IPR008271">
    <property type="entry name" value="Ser/Thr_kinase_AS"/>
</dbReference>
<feature type="compositionally biased region" description="Basic and acidic residues" evidence="10">
    <location>
        <begin position="1296"/>
        <end position="1330"/>
    </location>
</feature>
<reference evidence="13 14" key="1">
    <citation type="journal article" date="2018" name="Mol. Biol. Evol.">
        <title>Broad Genomic Sampling Reveals a Smut Pathogenic Ancestry of the Fungal Clade Ustilaginomycotina.</title>
        <authorList>
            <person name="Kijpornyongpan T."/>
            <person name="Mondo S.J."/>
            <person name="Barry K."/>
            <person name="Sandor L."/>
            <person name="Lee J."/>
            <person name="Lipzen A."/>
            <person name="Pangilinan J."/>
            <person name="LaButti K."/>
            <person name="Hainaut M."/>
            <person name="Henrissat B."/>
            <person name="Grigoriev I.V."/>
            <person name="Spatafora J.W."/>
            <person name="Aime M.C."/>
        </authorList>
    </citation>
    <scope>NUCLEOTIDE SEQUENCE [LARGE SCALE GENOMIC DNA]</scope>
    <source>
        <strain evidence="13 14">MCA 3882</strain>
    </source>
</reference>
<feature type="region of interest" description="Disordered" evidence="10">
    <location>
        <begin position="1396"/>
        <end position="1418"/>
    </location>
</feature>
<dbReference type="GO" id="GO:0005524">
    <property type="term" value="F:ATP binding"/>
    <property type="evidence" value="ECO:0007669"/>
    <property type="project" value="UniProtKB-KW"/>
</dbReference>
<feature type="region of interest" description="Disordered" evidence="10">
    <location>
        <begin position="1007"/>
        <end position="1044"/>
    </location>
</feature>
<keyword evidence="3" id="KW-0723">Serine/threonine-protein kinase</keyword>
<evidence type="ECO:0000313" key="14">
    <source>
        <dbReference type="Proteomes" id="UP000245771"/>
    </source>
</evidence>
<accession>A0A316V790</accession>
<keyword evidence="14" id="KW-1185">Reference proteome</keyword>
<feature type="region of interest" description="Disordered" evidence="10">
    <location>
        <begin position="731"/>
        <end position="791"/>
    </location>
</feature>
<feature type="region of interest" description="Disordered" evidence="10">
    <location>
        <begin position="1120"/>
        <end position="1139"/>
    </location>
</feature>
<keyword evidence="5" id="KW-0547">Nucleotide-binding</keyword>
<dbReference type="PANTHER" id="PTHR45637">
    <property type="entry name" value="FLIPPASE KINASE 1-RELATED"/>
    <property type="match status" value="1"/>
</dbReference>
<dbReference type="EC" id="2.7.11.1" evidence="2"/>
<dbReference type="GO" id="GO:0004674">
    <property type="term" value="F:protein serine/threonine kinase activity"/>
    <property type="evidence" value="ECO:0007669"/>
    <property type="project" value="UniProtKB-KW"/>
</dbReference>
<feature type="compositionally biased region" description="Polar residues" evidence="10">
    <location>
        <begin position="1396"/>
        <end position="1405"/>
    </location>
</feature>
<gene>
    <name evidence="13" type="ORF">FA14DRAFT_190526</name>
</gene>
<proteinExistence type="inferred from homology"/>
<feature type="compositionally biased region" description="Basic and acidic residues" evidence="10">
    <location>
        <begin position="41"/>
        <end position="50"/>
    </location>
</feature>
<dbReference type="SMART" id="SM00220">
    <property type="entry name" value="S_TKc"/>
    <property type="match status" value="1"/>
</dbReference>
<keyword evidence="6 13" id="KW-0418">Kinase</keyword>
<feature type="compositionally biased region" description="Basic and acidic residues" evidence="10">
    <location>
        <begin position="1096"/>
        <end position="1105"/>
    </location>
</feature>
<dbReference type="FunFam" id="3.30.200.20:FF:000078">
    <property type="entry name" value="Serine/threonine-protein kinase nrc-2"/>
    <property type="match status" value="1"/>
</dbReference>
<comment type="catalytic activity">
    <reaction evidence="9">
        <text>L-seryl-[protein] + ATP = O-phospho-L-seryl-[protein] + ADP + H(+)</text>
        <dbReference type="Rhea" id="RHEA:17989"/>
        <dbReference type="Rhea" id="RHEA-COMP:9863"/>
        <dbReference type="Rhea" id="RHEA-COMP:11604"/>
        <dbReference type="ChEBI" id="CHEBI:15378"/>
        <dbReference type="ChEBI" id="CHEBI:29999"/>
        <dbReference type="ChEBI" id="CHEBI:30616"/>
        <dbReference type="ChEBI" id="CHEBI:83421"/>
        <dbReference type="ChEBI" id="CHEBI:456216"/>
        <dbReference type="EC" id="2.7.11.1"/>
    </reaction>
</comment>
<keyword evidence="4" id="KW-0808">Transferase</keyword>
<dbReference type="Gene3D" id="3.30.200.20">
    <property type="entry name" value="Phosphorylase Kinase, domain 1"/>
    <property type="match status" value="1"/>
</dbReference>
<dbReference type="InterPro" id="IPR011009">
    <property type="entry name" value="Kinase-like_dom_sf"/>
</dbReference>
<feature type="region of interest" description="Disordered" evidence="10">
    <location>
        <begin position="248"/>
        <end position="358"/>
    </location>
</feature>